<gene>
    <name evidence="3" type="ORF">HC248_02573</name>
</gene>
<keyword evidence="2" id="KW-0732">Signal</keyword>
<accession>A0A6H2HBK1</accession>
<protein>
    <submittedName>
        <fullName evidence="3">Uncharacterized protein</fullName>
    </submittedName>
</protein>
<reference evidence="3 4" key="1">
    <citation type="submission" date="2020-04" db="EMBL/GenBank/DDBJ databases">
        <title>Complete genome of a Psychrophilic, Marine, Gas Vacuolate Bacterium Polaromonas vacuolata KCTC 22033T.</title>
        <authorList>
            <person name="Hwang K."/>
            <person name="Kim K.M."/>
        </authorList>
    </citation>
    <scope>NUCLEOTIDE SEQUENCE [LARGE SCALE GENOMIC DNA]</scope>
    <source>
        <strain evidence="3 4">KCTC 22033</strain>
    </source>
</reference>
<evidence type="ECO:0000313" key="3">
    <source>
        <dbReference type="EMBL" id="QJC57252.1"/>
    </source>
</evidence>
<dbReference type="KEGG" id="pvac:HC248_02573"/>
<dbReference type="EMBL" id="CP051461">
    <property type="protein sequence ID" value="QJC57252.1"/>
    <property type="molecule type" value="Genomic_DNA"/>
</dbReference>
<organism evidence="3 4">
    <name type="scientific">Polaromonas vacuolata</name>
    <dbReference type="NCBI Taxonomy" id="37448"/>
    <lineage>
        <taxon>Bacteria</taxon>
        <taxon>Pseudomonadati</taxon>
        <taxon>Pseudomonadota</taxon>
        <taxon>Betaproteobacteria</taxon>
        <taxon>Burkholderiales</taxon>
        <taxon>Comamonadaceae</taxon>
        <taxon>Polaromonas</taxon>
    </lineage>
</organism>
<evidence type="ECO:0000256" key="1">
    <source>
        <dbReference type="SAM" id="MobiDB-lite"/>
    </source>
</evidence>
<keyword evidence="4" id="KW-1185">Reference proteome</keyword>
<proteinExistence type="predicted"/>
<dbReference type="AlphaFoldDB" id="A0A6H2HBK1"/>
<evidence type="ECO:0000256" key="2">
    <source>
        <dbReference type="SAM" id="SignalP"/>
    </source>
</evidence>
<dbReference type="Proteomes" id="UP000502041">
    <property type="component" value="Chromosome"/>
</dbReference>
<feature type="signal peptide" evidence="2">
    <location>
        <begin position="1"/>
        <end position="34"/>
    </location>
</feature>
<feature type="region of interest" description="Disordered" evidence="1">
    <location>
        <begin position="83"/>
        <end position="108"/>
    </location>
</feature>
<sequence>MKLRFLFMKLIPLSSPFSAFALLGLLCLAAPAQAQVFRCAGVAGASTEYINNVIEAKTRGCKRMEGGNVTIFQGAPVPKAKSASANVAAAGPTPSLSAEQKSRDSDSRAILESELKKSEIRLLDQQKEYNNGEPEKQGIEGRNYQRYLDRTAQLKEAITRSQSDIAGIKRELARLPATGG</sequence>
<name>A0A6H2HBK1_9BURK</name>
<feature type="chain" id="PRO_5026042415" evidence="2">
    <location>
        <begin position="35"/>
        <end position="180"/>
    </location>
</feature>
<evidence type="ECO:0000313" key="4">
    <source>
        <dbReference type="Proteomes" id="UP000502041"/>
    </source>
</evidence>